<gene>
    <name evidence="1" type="ORF">BegalDRAFT_2032</name>
</gene>
<dbReference type="AlphaFoldDB" id="I3CH05"/>
<reference evidence="1 2" key="1">
    <citation type="submission" date="2011-11" db="EMBL/GenBank/DDBJ databases">
        <title>Improved High-Quality Draft sequence of Beggiatoa alba B18lD.</title>
        <authorList>
            <consortium name="US DOE Joint Genome Institute"/>
            <person name="Lucas S."/>
            <person name="Han J."/>
            <person name="Lapidus A."/>
            <person name="Cheng J.-F."/>
            <person name="Goodwin L."/>
            <person name="Pitluck S."/>
            <person name="Peters L."/>
            <person name="Mikhailova N."/>
            <person name="Held B."/>
            <person name="Detter J.C."/>
            <person name="Han C."/>
            <person name="Tapia R."/>
            <person name="Land M."/>
            <person name="Hauser L."/>
            <person name="Kyrpides N."/>
            <person name="Ivanova N."/>
            <person name="Pagani I."/>
            <person name="Samuel K."/>
            <person name="Teske A."/>
            <person name="Mueller J."/>
            <person name="Woyke T."/>
        </authorList>
    </citation>
    <scope>NUCLEOTIDE SEQUENCE [LARGE SCALE GENOMIC DNA]</scope>
    <source>
        <strain evidence="1 2">B18LD</strain>
    </source>
</reference>
<dbReference type="Proteomes" id="UP000005744">
    <property type="component" value="Unassembled WGS sequence"/>
</dbReference>
<evidence type="ECO:0000313" key="2">
    <source>
        <dbReference type="Proteomes" id="UP000005744"/>
    </source>
</evidence>
<dbReference type="OrthoDB" id="127311at2"/>
<organism evidence="1 2">
    <name type="scientific">Beggiatoa alba B18LD</name>
    <dbReference type="NCBI Taxonomy" id="395493"/>
    <lineage>
        <taxon>Bacteria</taxon>
        <taxon>Pseudomonadati</taxon>
        <taxon>Pseudomonadota</taxon>
        <taxon>Gammaproteobacteria</taxon>
        <taxon>Thiotrichales</taxon>
        <taxon>Thiotrichaceae</taxon>
        <taxon>Beggiatoa</taxon>
    </lineage>
</organism>
<evidence type="ECO:0000313" key="1">
    <source>
        <dbReference type="EMBL" id="EIJ42898.1"/>
    </source>
</evidence>
<dbReference type="HOGENOM" id="CLU_929589_0_0_6"/>
<proteinExistence type="predicted"/>
<name>I3CH05_9GAMM</name>
<dbReference type="EMBL" id="JH600070">
    <property type="protein sequence ID" value="EIJ42898.1"/>
    <property type="molecule type" value="Genomic_DNA"/>
</dbReference>
<sequence length="299" mass="33430">MLSRYHTAHFTVLLATLALTVSISPLSVANEFVETSSFLRYDDNIGRATQNSDKETEISVQLNLSAGKAFHPATGSRFTLQANVTLNQPTNVTDLTQATLGFTGQYNYKFGLGAFAPRLSAKLSADYADFRSDIRDSWIYHTEIQLNKRIDEQWVINGGIAYKIRHAQDEPVSTITTPTDVFDQERISFFIGNAYTLQNGTRLSLSYNYHDGDIDSTATAPNSRLLNASAARLRDPAFGNNKVVYKLENTHTHDIRLEASWMLTDKSTVTIGYNFLNTTAHDDIEYRSNLLHIGIITAF</sequence>
<dbReference type="STRING" id="395493.BegalDRAFT_2032"/>
<keyword evidence="2" id="KW-1185">Reference proteome</keyword>
<accession>I3CH05</accession>
<protein>
    <recommendedName>
        <fullName evidence="3">DUF2860 domain-containing protein</fullName>
    </recommendedName>
</protein>
<evidence type="ECO:0008006" key="3">
    <source>
        <dbReference type="Google" id="ProtNLM"/>
    </source>
</evidence>
<dbReference type="RefSeq" id="WP_002686152.1">
    <property type="nucleotide sequence ID" value="NZ_JH600070.1"/>
</dbReference>
<dbReference type="SUPFAM" id="SSF56935">
    <property type="entry name" value="Porins"/>
    <property type="match status" value="1"/>
</dbReference>